<proteinExistence type="predicted"/>
<evidence type="ECO:0000256" key="1">
    <source>
        <dbReference type="SAM" id="MobiDB-lite"/>
    </source>
</evidence>
<organism evidence="2 3">
    <name type="scientific">Gigaspora margarita</name>
    <dbReference type="NCBI Taxonomy" id="4874"/>
    <lineage>
        <taxon>Eukaryota</taxon>
        <taxon>Fungi</taxon>
        <taxon>Fungi incertae sedis</taxon>
        <taxon>Mucoromycota</taxon>
        <taxon>Glomeromycotina</taxon>
        <taxon>Glomeromycetes</taxon>
        <taxon>Diversisporales</taxon>
        <taxon>Gigasporaceae</taxon>
        <taxon>Gigaspora</taxon>
    </lineage>
</organism>
<feature type="region of interest" description="Disordered" evidence="1">
    <location>
        <begin position="53"/>
        <end position="74"/>
    </location>
</feature>
<name>A0ABN7V405_GIGMA</name>
<evidence type="ECO:0000313" key="2">
    <source>
        <dbReference type="EMBL" id="CAG8723846.1"/>
    </source>
</evidence>
<sequence>FFNQAAFITVVGYNINDNESTPIPIRFGKELFNETGEKLMSILIAISAFGCAKSNSETDRNEESIDETDRNEGYGMRDLTANELNPNFLKSNS</sequence>
<feature type="non-terminal residue" evidence="2">
    <location>
        <position position="1"/>
    </location>
</feature>
<accession>A0ABN7V405</accession>
<keyword evidence="3" id="KW-1185">Reference proteome</keyword>
<reference evidence="2 3" key="1">
    <citation type="submission" date="2021-06" db="EMBL/GenBank/DDBJ databases">
        <authorList>
            <person name="Kallberg Y."/>
            <person name="Tangrot J."/>
            <person name="Rosling A."/>
        </authorList>
    </citation>
    <scope>NUCLEOTIDE SEQUENCE [LARGE SCALE GENOMIC DNA]</scope>
    <source>
        <strain evidence="2 3">120-4 pot B 10/14</strain>
    </source>
</reference>
<evidence type="ECO:0000313" key="3">
    <source>
        <dbReference type="Proteomes" id="UP000789901"/>
    </source>
</evidence>
<protein>
    <submittedName>
        <fullName evidence="2">19897_t:CDS:1</fullName>
    </submittedName>
</protein>
<gene>
    <name evidence="2" type="ORF">GMARGA_LOCUS13752</name>
</gene>
<dbReference type="EMBL" id="CAJVQB010008847">
    <property type="protein sequence ID" value="CAG8723846.1"/>
    <property type="molecule type" value="Genomic_DNA"/>
</dbReference>
<feature type="compositionally biased region" description="Basic and acidic residues" evidence="1">
    <location>
        <begin position="56"/>
        <end position="72"/>
    </location>
</feature>
<dbReference type="Proteomes" id="UP000789901">
    <property type="component" value="Unassembled WGS sequence"/>
</dbReference>
<comment type="caution">
    <text evidence="2">The sequence shown here is derived from an EMBL/GenBank/DDBJ whole genome shotgun (WGS) entry which is preliminary data.</text>
</comment>